<keyword evidence="1" id="KW-1133">Transmembrane helix</keyword>
<dbReference type="AlphaFoldDB" id="A0A075HF34"/>
<feature type="transmembrane region" description="Helical" evidence="1">
    <location>
        <begin position="350"/>
        <end position="371"/>
    </location>
</feature>
<organism evidence="2">
    <name type="scientific">uncultured marine group II/III euryarchaeote KM3_64_C08</name>
    <dbReference type="NCBI Taxonomy" id="1456479"/>
    <lineage>
        <taxon>Archaea</taxon>
        <taxon>Methanobacteriati</taxon>
        <taxon>Methanobacteriota</taxon>
        <taxon>environmental samples</taxon>
    </lineage>
</organism>
<keyword evidence="1" id="KW-0812">Transmembrane</keyword>
<proteinExistence type="predicted"/>
<dbReference type="EMBL" id="KF900985">
    <property type="protein sequence ID" value="AIF13815.1"/>
    <property type="molecule type" value="Genomic_DNA"/>
</dbReference>
<sequence>MRTRRVVAVALFLLLLTPLTAPAAGEWEEDIFLSEVIGPERLAAGDEYGCHGIPGKDIREDHSAIRECKDYLTERTVASQWGAQPLSFGVPGESLDQETGDALVEQGFMIIGDKVLTGHEHLIALARNGGSLEKNIGSVTEFEQALDSPAYVVNLYWIPRMNLNSVRPDWALVDAIESSDAWFATWGEVASYNRHQPSLLWEADGNTAVLTHAPVAADPLTHPESQIGWTVPYTLGLEMGDSVVMNIENDGVNMSELTADDRHLTEGWRMNGTLLLLTLKPGYSVTIHFDGAAPEVLSSNHPQWFNDHDEIITVAGHHVDDLFDASRRWDDTPMRFTWLVEPRGVEQNSWWLPVIAVFVALATPAAIIWTVRRDRNLQRVLFSLDGLHIPAEEE</sequence>
<protein>
    <submittedName>
        <fullName evidence="2">Uncharacterized protein</fullName>
    </submittedName>
</protein>
<keyword evidence="1" id="KW-0472">Membrane</keyword>
<evidence type="ECO:0000256" key="1">
    <source>
        <dbReference type="SAM" id="Phobius"/>
    </source>
</evidence>
<reference evidence="2" key="1">
    <citation type="journal article" date="2014" name="Genome Biol. Evol.">
        <title>Pangenome evidence for extensive interdomain horizontal transfer affecting lineage core and shell genes in uncultured planktonic thaumarchaeota and euryarchaeota.</title>
        <authorList>
            <person name="Deschamps P."/>
            <person name="Zivanovic Y."/>
            <person name="Moreira D."/>
            <person name="Rodriguez-Valera F."/>
            <person name="Lopez-Garcia P."/>
        </authorList>
    </citation>
    <scope>NUCLEOTIDE SEQUENCE</scope>
</reference>
<accession>A0A075HF34</accession>
<evidence type="ECO:0000313" key="2">
    <source>
        <dbReference type="EMBL" id="AIF13815.1"/>
    </source>
</evidence>
<name>A0A075HF34_9EURY</name>